<dbReference type="PANTHER" id="PTHR11010:SF96">
    <property type="entry name" value="LYSOSOMAL PRO-X CARBOXYPEPTIDASE-LIKE ISOFORM X1"/>
    <property type="match status" value="1"/>
</dbReference>
<dbReference type="Pfam" id="PF05577">
    <property type="entry name" value="Peptidase_S28"/>
    <property type="match status" value="1"/>
</dbReference>
<feature type="signal peptide" evidence="6">
    <location>
        <begin position="1"/>
        <end position="30"/>
    </location>
</feature>
<protein>
    <recommendedName>
        <fullName evidence="8">Serine carboxypeptidase S28 family protein</fullName>
    </recommendedName>
</protein>
<keyword evidence="2" id="KW-0645">Protease</keyword>
<keyword evidence="3 6" id="KW-0732">Signal</keyword>
<dbReference type="Gene3D" id="3.40.50.1820">
    <property type="entry name" value="alpha/beta hydrolase"/>
    <property type="match status" value="1"/>
</dbReference>
<dbReference type="AlphaFoldDB" id="A0A2N9FL09"/>
<evidence type="ECO:0000313" key="7">
    <source>
        <dbReference type="EMBL" id="SPC91466.1"/>
    </source>
</evidence>
<dbReference type="SUPFAM" id="SSF53474">
    <property type="entry name" value="alpha/beta-Hydrolases"/>
    <property type="match status" value="1"/>
</dbReference>
<dbReference type="GO" id="GO:0008239">
    <property type="term" value="F:dipeptidyl-peptidase activity"/>
    <property type="evidence" value="ECO:0007669"/>
    <property type="project" value="TreeGrafter"/>
</dbReference>
<evidence type="ECO:0000256" key="1">
    <source>
        <dbReference type="ARBA" id="ARBA00011079"/>
    </source>
</evidence>
<dbReference type="PANTHER" id="PTHR11010">
    <property type="entry name" value="PROTEASE S28 PRO-X CARBOXYPEPTIDASE-RELATED"/>
    <property type="match status" value="1"/>
</dbReference>
<dbReference type="FunFam" id="1.20.120.980:FF:000006">
    <property type="entry name" value="Serine carboxypeptidase S28 family protein"/>
    <property type="match status" value="1"/>
</dbReference>
<dbReference type="InterPro" id="IPR042269">
    <property type="entry name" value="Ser_carbopepase_S28_SKS"/>
</dbReference>
<accession>A0A2N9FL09</accession>
<dbReference type="GO" id="GO:0006508">
    <property type="term" value="P:proteolysis"/>
    <property type="evidence" value="ECO:0007669"/>
    <property type="project" value="UniProtKB-KW"/>
</dbReference>
<dbReference type="Gene3D" id="1.20.120.980">
    <property type="entry name" value="Serine carboxypeptidase S28, SKS domain"/>
    <property type="match status" value="1"/>
</dbReference>
<evidence type="ECO:0000256" key="4">
    <source>
        <dbReference type="ARBA" id="ARBA00022801"/>
    </source>
</evidence>
<evidence type="ECO:0000256" key="5">
    <source>
        <dbReference type="ARBA" id="ARBA00023180"/>
    </source>
</evidence>
<keyword evidence="4" id="KW-0378">Hydrolase</keyword>
<evidence type="ECO:0008006" key="8">
    <source>
        <dbReference type="Google" id="ProtNLM"/>
    </source>
</evidence>
<evidence type="ECO:0000256" key="2">
    <source>
        <dbReference type="ARBA" id="ARBA00022670"/>
    </source>
</evidence>
<feature type="chain" id="PRO_5014912516" description="Serine carboxypeptidase S28 family protein" evidence="6">
    <location>
        <begin position="31"/>
        <end position="482"/>
    </location>
</feature>
<dbReference type="EMBL" id="OIVN01001225">
    <property type="protein sequence ID" value="SPC91466.1"/>
    <property type="molecule type" value="Genomic_DNA"/>
</dbReference>
<dbReference type="GO" id="GO:0070008">
    <property type="term" value="F:serine-type exopeptidase activity"/>
    <property type="evidence" value="ECO:0007669"/>
    <property type="project" value="InterPro"/>
</dbReference>
<sequence>MAIRAPRLFQAALWLPCLLILLQFITFTCASPRLGVLRGYNKEKKNKFRESLIASDSSTSDYQTFYYDQTLDHFNYQPESYTTFRQRYVMNFKRWRGARTAAPILVYLGAESSIDDDVGSIGVLPENARLFGALELYIEHRFYGQSVPLESSEEVLKNATIRGYFSSAQALADYAEIILHVKKNLSAELSPVIVAGGSYGGMLASWFRLKYPHVALGAIASSAPILYFDDIVPSNSYYVVVTKDFKEASLSCYDTIKSSWSEIDKIASKANGLSELTKKFKTCKPLKNASDLKDSLDSLYSVAAQYDVPSNYVNMVCKGIDGGSKGTDILGRIFSGVVAYYGEKDCYDFEDFFSAETLDGWDWQTCSDIVMPDDYGLNGTMFPASQFDYKEYKETCQHKYGVQPRPHWITTYYGGQHIKLILKRFGSNIIFTNGLRDPYSSAGVLENISNSIIAVTTKEERRPKVVDLPANPTSQDNETVVS</sequence>
<gene>
    <name evidence="7" type="ORF">FSB_LOCUS19348</name>
</gene>
<reference evidence="7" key="1">
    <citation type="submission" date="2018-02" db="EMBL/GenBank/DDBJ databases">
        <authorList>
            <person name="Cohen D.B."/>
            <person name="Kent A.D."/>
        </authorList>
    </citation>
    <scope>NUCLEOTIDE SEQUENCE</scope>
</reference>
<proteinExistence type="inferred from homology"/>
<evidence type="ECO:0000256" key="3">
    <source>
        <dbReference type="ARBA" id="ARBA00022729"/>
    </source>
</evidence>
<organism evidence="7">
    <name type="scientific">Fagus sylvatica</name>
    <name type="common">Beechnut</name>
    <dbReference type="NCBI Taxonomy" id="28930"/>
    <lineage>
        <taxon>Eukaryota</taxon>
        <taxon>Viridiplantae</taxon>
        <taxon>Streptophyta</taxon>
        <taxon>Embryophyta</taxon>
        <taxon>Tracheophyta</taxon>
        <taxon>Spermatophyta</taxon>
        <taxon>Magnoliopsida</taxon>
        <taxon>eudicotyledons</taxon>
        <taxon>Gunneridae</taxon>
        <taxon>Pentapetalae</taxon>
        <taxon>rosids</taxon>
        <taxon>fabids</taxon>
        <taxon>Fagales</taxon>
        <taxon>Fagaceae</taxon>
        <taxon>Fagus</taxon>
    </lineage>
</organism>
<name>A0A2N9FL09_FAGSY</name>
<dbReference type="InterPro" id="IPR008758">
    <property type="entry name" value="Peptidase_S28"/>
</dbReference>
<keyword evidence="5" id="KW-0325">Glycoprotein</keyword>
<dbReference type="InterPro" id="IPR029058">
    <property type="entry name" value="AB_hydrolase_fold"/>
</dbReference>
<comment type="similarity">
    <text evidence="1">Belongs to the peptidase S28 family.</text>
</comment>
<evidence type="ECO:0000256" key="6">
    <source>
        <dbReference type="SAM" id="SignalP"/>
    </source>
</evidence>